<accession>F0RP13</accession>
<evidence type="ECO:0000259" key="13">
    <source>
        <dbReference type="Pfam" id="PF00288"/>
    </source>
</evidence>
<keyword evidence="12" id="KW-0963">Cytoplasm</keyword>
<comment type="similarity">
    <text evidence="2 12">Belongs to the GHMP kinase family. Homoserine kinase subfamily.</text>
</comment>
<dbReference type="EMBL" id="CP002536">
    <property type="protein sequence ID" value="ADY25328.1"/>
    <property type="molecule type" value="Genomic_DNA"/>
</dbReference>
<evidence type="ECO:0000256" key="6">
    <source>
        <dbReference type="ARBA" id="ARBA00022679"/>
    </source>
</evidence>
<dbReference type="PANTHER" id="PTHR20861">
    <property type="entry name" value="HOMOSERINE/4-DIPHOSPHOCYTIDYL-2-C-METHYL-D-ERYTHRITOL KINASE"/>
    <property type="match status" value="1"/>
</dbReference>
<dbReference type="HOGENOM" id="CLU_041243_0_2_0"/>
<dbReference type="InterPro" id="IPR036554">
    <property type="entry name" value="GHMP_kinase_C_sf"/>
</dbReference>
<keyword evidence="8 12" id="KW-0547">Nucleotide-binding</keyword>
<reference evidence="15 16" key="2">
    <citation type="journal article" date="2012" name="Stand. Genomic Sci.">
        <title>Complete genome sequence of the orange-red pigmented, radioresistant Deinococcus proteolyticus type strain (MRP(T)).</title>
        <authorList>
            <person name="Copeland A."/>
            <person name="Zeytun A."/>
            <person name="Yassawong M."/>
            <person name="Nolan M."/>
            <person name="Lucas S."/>
            <person name="Hammon N."/>
            <person name="Deshpande S."/>
            <person name="Cheng J.F."/>
            <person name="Han C."/>
            <person name="Tapia R."/>
            <person name="Goodwin L.A."/>
            <person name="Pitluck S."/>
            <person name="Mavromatis K."/>
            <person name="Liolios K."/>
            <person name="Pagani I."/>
            <person name="Ivanova N."/>
            <person name="Mikhailova N."/>
            <person name="Pati A."/>
            <person name="Chen A."/>
            <person name="Palaniappan K."/>
            <person name="Land M."/>
            <person name="Hauser L."/>
            <person name="Jeffries C.D."/>
            <person name="Brambilla E.M."/>
            <person name="Rohde M."/>
            <person name="Sikorski J."/>
            <person name="Pukall R."/>
            <person name="Goker M."/>
            <person name="Detter J.C."/>
            <person name="Woyke T."/>
            <person name="Bristow J."/>
            <person name="Eisen J.A."/>
            <person name="Markowitz V."/>
            <person name="Hugenholtz P."/>
            <person name="Kyrpides N.C."/>
            <person name="Klenk H.P."/>
            <person name="Lapidus A."/>
        </authorList>
    </citation>
    <scope>NUCLEOTIDE SEQUENCE [LARGE SCALE GENOMIC DNA]</scope>
    <source>
        <strain evidence="16">ATCC 35074 / DSM 20540 / JCM 6276 / NBRC 101906 / NCIMB 13154 / VKM Ac-1939 / CCM 2703 / MRP</strain>
    </source>
</reference>
<keyword evidence="5 12" id="KW-0028">Amino-acid biosynthesis</keyword>
<proteinExistence type="inferred from homology"/>
<evidence type="ECO:0000256" key="11">
    <source>
        <dbReference type="ARBA" id="ARBA00049375"/>
    </source>
</evidence>
<dbReference type="InterPro" id="IPR006203">
    <property type="entry name" value="GHMP_knse_ATP-bd_CS"/>
</dbReference>
<dbReference type="InterPro" id="IPR020568">
    <property type="entry name" value="Ribosomal_Su5_D2-typ_SF"/>
</dbReference>
<dbReference type="PROSITE" id="PS00627">
    <property type="entry name" value="GHMP_KINASES_ATP"/>
    <property type="match status" value="1"/>
</dbReference>
<dbReference type="UniPathway" id="UPA00050">
    <property type="reaction ID" value="UER00064"/>
</dbReference>
<dbReference type="InterPro" id="IPR006204">
    <property type="entry name" value="GHMP_kinase_N_dom"/>
</dbReference>
<feature type="domain" description="GHMP kinase C-terminal" evidence="14">
    <location>
        <begin position="202"/>
        <end position="276"/>
    </location>
</feature>
<evidence type="ECO:0000256" key="12">
    <source>
        <dbReference type="HAMAP-Rule" id="MF_00384"/>
    </source>
</evidence>
<evidence type="ECO:0000256" key="4">
    <source>
        <dbReference type="ARBA" id="ARBA00017858"/>
    </source>
</evidence>
<dbReference type="eggNOG" id="COG0083">
    <property type="taxonomic scope" value="Bacteria"/>
</dbReference>
<keyword evidence="7 12" id="KW-0791">Threonine biosynthesis</keyword>
<evidence type="ECO:0000256" key="8">
    <source>
        <dbReference type="ARBA" id="ARBA00022741"/>
    </source>
</evidence>
<keyword evidence="16" id="KW-1185">Reference proteome</keyword>
<comment type="subcellular location">
    <subcellularLocation>
        <location evidence="12">Cytoplasm</location>
    </subcellularLocation>
</comment>
<evidence type="ECO:0000313" key="16">
    <source>
        <dbReference type="Proteomes" id="UP000007718"/>
    </source>
</evidence>
<dbReference type="GO" id="GO:0005524">
    <property type="term" value="F:ATP binding"/>
    <property type="evidence" value="ECO:0007669"/>
    <property type="project" value="UniProtKB-UniRule"/>
</dbReference>
<dbReference type="RefSeq" id="WP_013613937.1">
    <property type="nucleotide sequence ID" value="NC_015161.1"/>
</dbReference>
<evidence type="ECO:0000256" key="1">
    <source>
        <dbReference type="ARBA" id="ARBA00005015"/>
    </source>
</evidence>
<evidence type="ECO:0000256" key="7">
    <source>
        <dbReference type="ARBA" id="ARBA00022697"/>
    </source>
</evidence>
<keyword evidence="9 12" id="KW-0418">Kinase</keyword>
<dbReference type="InterPro" id="IPR000870">
    <property type="entry name" value="Homoserine_kinase"/>
</dbReference>
<name>F0RP13_DEIPM</name>
<gene>
    <name evidence="12" type="primary">thrB</name>
    <name evidence="15" type="ordered locus">Deipr_0155</name>
</gene>
<dbReference type="Pfam" id="PF00288">
    <property type="entry name" value="GHMP_kinases_N"/>
    <property type="match status" value="1"/>
</dbReference>
<dbReference type="PRINTS" id="PR00958">
    <property type="entry name" value="HOMSERKINASE"/>
</dbReference>
<dbReference type="PANTHER" id="PTHR20861:SF1">
    <property type="entry name" value="HOMOSERINE KINASE"/>
    <property type="match status" value="1"/>
</dbReference>
<dbReference type="KEGG" id="dpt:Deipr_0155"/>
<dbReference type="Gene3D" id="3.30.70.890">
    <property type="entry name" value="GHMP kinase, C-terminal domain"/>
    <property type="match status" value="1"/>
</dbReference>
<keyword evidence="6 12" id="KW-0808">Transferase</keyword>
<dbReference type="Gene3D" id="3.30.230.10">
    <property type="match status" value="1"/>
</dbReference>
<dbReference type="GO" id="GO:0004413">
    <property type="term" value="F:homoserine kinase activity"/>
    <property type="evidence" value="ECO:0007669"/>
    <property type="project" value="UniProtKB-UniRule"/>
</dbReference>
<dbReference type="GO" id="GO:0005737">
    <property type="term" value="C:cytoplasm"/>
    <property type="evidence" value="ECO:0007669"/>
    <property type="project" value="UniProtKB-SubCell"/>
</dbReference>
<reference evidence="16" key="1">
    <citation type="submission" date="2011-02" db="EMBL/GenBank/DDBJ databases">
        <title>The complete sequence of chromosome of Deinococcus proteolyticus DSM 20540.</title>
        <authorList>
            <consortium name="US DOE Joint Genome Institute (JGI-PGF)"/>
            <person name="Lucas S."/>
            <person name="Copeland A."/>
            <person name="Lapidus A."/>
            <person name="Bruce D."/>
            <person name="Goodwin L."/>
            <person name="Pitluck S."/>
            <person name="Kyrpides N."/>
            <person name="Mavromatis K."/>
            <person name="Pagani I."/>
            <person name="Ivanova N."/>
            <person name="Ovchinnikova G."/>
            <person name="Zeytun A."/>
            <person name="Detter J.C."/>
            <person name="Han C."/>
            <person name="Land M."/>
            <person name="Hauser L."/>
            <person name="Markowitz V."/>
            <person name="Cheng J.-F."/>
            <person name="Hugenholtz P."/>
            <person name="Woyke T."/>
            <person name="Wu D."/>
            <person name="Pukall R."/>
            <person name="Steenblock K."/>
            <person name="Brambilla E."/>
            <person name="Klenk H.-P."/>
            <person name="Eisen J.A."/>
        </authorList>
    </citation>
    <scope>NUCLEOTIDE SEQUENCE [LARGE SCALE GENOMIC DNA]</scope>
    <source>
        <strain evidence="16">ATCC 35074 / DSM 20540 / JCM 6276 / NBRC 101906 / NCIMB 13154 / VKM Ac-1939 / CCM 2703 / MRP</strain>
    </source>
</reference>
<evidence type="ECO:0000256" key="9">
    <source>
        <dbReference type="ARBA" id="ARBA00022777"/>
    </source>
</evidence>
<evidence type="ECO:0000256" key="5">
    <source>
        <dbReference type="ARBA" id="ARBA00022605"/>
    </source>
</evidence>
<dbReference type="STRING" id="693977.Deipr_0155"/>
<dbReference type="AlphaFoldDB" id="F0RP13"/>
<dbReference type="SUPFAM" id="SSF54211">
    <property type="entry name" value="Ribosomal protein S5 domain 2-like"/>
    <property type="match status" value="1"/>
</dbReference>
<comment type="catalytic activity">
    <reaction evidence="11 12">
        <text>L-homoserine + ATP = O-phospho-L-homoserine + ADP + H(+)</text>
        <dbReference type="Rhea" id="RHEA:13985"/>
        <dbReference type="ChEBI" id="CHEBI:15378"/>
        <dbReference type="ChEBI" id="CHEBI:30616"/>
        <dbReference type="ChEBI" id="CHEBI:57476"/>
        <dbReference type="ChEBI" id="CHEBI:57590"/>
        <dbReference type="ChEBI" id="CHEBI:456216"/>
        <dbReference type="EC" id="2.7.1.39"/>
    </reaction>
</comment>
<evidence type="ECO:0000313" key="15">
    <source>
        <dbReference type="EMBL" id="ADY25328.1"/>
    </source>
</evidence>
<dbReference type="OrthoDB" id="9769912at2"/>
<dbReference type="InterPro" id="IPR014721">
    <property type="entry name" value="Ribsml_uS5_D2-typ_fold_subgr"/>
</dbReference>
<dbReference type="GO" id="GO:0009088">
    <property type="term" value="P:threonine biosynthetic process"/>
    <property type="evidence" value="ECO:0007669"/>
    <property type="project" value="UniProtKB-UniRule"/>
</dbReference>
<keyword evidence="10 12" id="KW-0067">ATP-binding</keyword>
<dbReference type="NCBIfam" id="TIGR00191">
    <property type="entry name" value="thrB"/>
    <property type="match status" value="1"/>
</dbReference>
<dbReference type="Pfam" id="PF08544">
    <property type="entry name" value="GHMP_kinases_C"/>
    <property type="match status" value="1"/>
</dbReference>
<evidence type="ECO:0000256" key="3">
    <source>
        <dbReference type="ARBA" id="ARBA00012078"/>
    </source>
</evidence>
<sequence>MTLEVRVPASSANLGPGFDCLGLSLPLYTTLRLRPAPQLTVVPQGAVLAGTPADESNYVYRGMVALAQEVGRPLPPLHLEIESEIPLARGLGSSAAALVAALLAANAVLDEPLSRPELLDLASRTEGHPDNVAPALLGGIVVATFDGQRAQPLRIEPPANLGATVLIPDFELSTAEARRVMPQHYSRADAVFTASHAALTTAALLSGRLDLLAGAMQDRLHQPYRAPLVPGLENILAGAGDHGALGAALSGAGPAVLCLHDTAQSTEALHAFLRQVMAEEGLSGQLLDLPLDRAGASVTGIFGG</sequence>
<comment type="function">
    <text evidence="12">Catalyzes the ATP-dependent phosphorylation of L-homoserine to L-homoserine phosphate.</text>
</comment>
<dbReference type="SUPFAM" id="SSF55060">
    <property type="entry name" value="GHMP Kinase, C-terminal domain"/>
    <property type="match status" value="1"/>
</dbReference>
<dbReference type="HAMAP" id="MF_00384">
    <property type="entry name" value="Homoser_kinase"/>
    <property type="match status" value="1"/>
</dbReference>
<evidence type="ECO:0000259" key="14">
    <source>
        <dbReference type="Pfam" id="PF08544"/>
    </source>
</evidence>
<organism evidence="15 16">
    <name type="scientific">Deinococcus proteolyticus (strain ATCC 35074 / DSM 20540 / JCM 6276 / NBRC 101906 / NCIMB 13154 / VKM Ac-1939 / CCM 2703 / MRP)</name>
    <dbReference type="NCBI Taxonomy" id="693977"/>
    <lineage>
        <taxon>Bacteria</taxon>
        <taxon>Thermotogati</taxon>
        <taxon>Deinococcota</taxon>
        <taxon>Deinococci</taxon>
        <taxon>Deinococcales</taxon>
        <taxon>Deinococcaceae</taxon>
        <taxon>Deinococcus</taxon>
    </lineage>
</organism>
<evidence type="ECO:0000256" key="2">
    <source>
        <dbReference type="ARBA" id="ARBA00007370"/>
    </source>
</evidence>
<feature type="binding site" evidence="12">
    <location>
        <begin position="86"/>
        <end position="96"/>
    </location>
    <ligand>
        <name>ATP</name>
        <dbReference type="ChEBI" id="CHEBI:30616"/>
    </ligand>
</feature>
<evidence type="ECO:0000256" key="10">
    <source>
        <dbReference type="ARBA" id="ARBA00022840"/>
    </source>
</evidence>
<dbReference type="PIRSF" id="PIRSF000676">
    <property type="entry name" value="Homoser_kin"/>
    <property type="match status" value="1"/>
</dbReference>
<protein>
    <recommendedName>
        <fullName evidence="4 12">Homoserine kinase</fullName>
        <shortName evidence="12">HK</shortName>
        <shortName evidence="12">HSK</shortName>
        <ecNumber evidence="3 12">2.7.1.39</ecNumber>
    </recommendedName>
</protein>
<dbReference type="InterPro" id="IPR013750">
    <property type="entry name" value="GHMP_kinase_C_dom"/>
</dbReference>
<feature type="domain" description="GHMP kinase N-terminal" evidence="13">
    <location>
        <begin position="57"/>
        <end position="139"/>
    </location>
</feature>
<dbReference type="EC" id="2.7.1.39" evidence="3 12"/>
<comment type="pathway">
    <text evidence="1 12">Amino-acid biosynthesis; L-threonine biosynthesis; L-threonine from L-aspartate: step 4/5.</text>
</comment>
<dbReference type="Proteomes" id="UP000007718">
    <property type="component" value="Chromosome"/>
</dbReference>